<evidence type="ECO:0000256" key="5">
    <source>
        <dbReference type="SAM" id="SignalP"/>
    </source>
</evidence>
<dbReference type="PANTHER" id="PTHR46060">
    <property type="entry name" value="MARINER MOS1 TRANSPOSASE-LIKE PROTEIN"/>
    <property type="match status" value="1"/>
</dbReference>
<dbReference type="Gene3D" id="3.40.50.2300">
    <property type="match status" value="2"/>
</dbReference>
<evidence type="ECO:0000313" key="7">
    <source>
        <dbReference type="EMBL" id="OQV14315.1"/>
    </source>
</evidence>
<evidence type="ECO:0000313" key="8">
    <source>
        <dbReference type="Proteomes" id="UP000192578"/>
    </source>
</evidence>
<dbReference type="Pfam" id="PF01094">
    <property type="entry name" value="ANF_receptor"/>
    <property type="match status" value="1"/>
</dbReference>
<dbReference type="Proteomes" id="UP000192578">
    <property type="component" value="Unassembled WGS sequence"/>
</dbReference>
<dbReference type="InterPro" id="IPR028082">
    <property type="entry name" value="Peripla_BP_I"/>
</dbReference>
<feature type="signal peptide" evidence="5">
    <location>
        <begin position="1"/>
        <end position="20"/>
    </location>
</feature>
<dbReference type="InterPro" id="IPR036397">
    <property type="entry name" value="RNaseH_sf"/>
</dbReference>
<accession>A0A1W0WGJ1</accession>
<evidence type="ECO:0000256" key="3">
    <source>
        <dbReference type="ARBA" id="ARBA00022989"/>
    </source>
</evidence>
<evidence type="ECO:0000256" key="1">
    <source>
        <dbReference type="ARBA" id="ARBA00004370"/>
    </source>
</evidence>
<organism evidence="7 8">
    <name type="scientific">Hypsibius exemplaris</name>
    <name type="common">Freshwater tardigrade</name>
    <dbReference type="NCBI Taxonomy" id="2072580"/>
    <lineage>
        <taxon>Eukaryota</taxon>
        <taxon>Metazoa</taxon>
        <taxon>Ecdysozoa</taxon>
        <taxon>Tardigrada</taxon>
        <taxon>Eutardigrada</taxon>
        <taxon>Parachela</taxon>
        <taxon>Hypsibioidea</taxon>
        <taxon>Hypsibiidae</taxon>
        <taxon>Hypsibius</taxon>
    </lineage>
</organism>
<keyword evidence="8" id="KW-1185">Reference proteome</keyword>
<evidence type="ECO:0000259" key="6">
    <source>
        <dbReference type="Pfam" id="PF01094"/>
    </source>
</evidence>
<dbReference type="GO" id="GO:0016020">
    <property type="term" value="C:membrane"/>
    <property type="evidence" value="ECO:0007669"/>
    <property type="project" value="UniProtKB-SubCell"/>
</dbReference>
<evidence type="ECO:0000256" key="4">
    <source>
        <dbReference type="ARBA" id="ARBA00023136"/>
    </source>
</evidence>
<dbReference type="GO" id="GO:0003676">
    <property type="term" value="F:nucleic acid binding"/>
    <property type="evidence" value="ECO:0007669"/>
    <property type="project" value="InterPro"/>
</dbReference>
<keyword evidence="3" id="KW-1133">Transmembrane helix</keyword>
<dbReference type="InterPro" id="IPR052709">
    <property type="entry name" value="Transposase-MT_Hybrid"/>
</dbReference>
<feature type="domain" description="Receptor ligand binding region" evidence="6">
    <location>
        <begin position="228"/>
        <end position="412"/>
    </location>
</feature>
<evidence type="ECO:0000256" key="2">
    <source>
        <dbReference type="ARBA" id="ARBA00022692"/>
    </source>
</evidence>
<dbReference type="InterPro" id="IPR001828">
    <property type="entry name" value="ANF_lig-bd_rcpt"/>
</dbReference>
<name>A0A1W0WGJ1_HYPEX</name>
<protein>
    <recommendedName>
        <fullName evidence="6">Receptor ligand binding region domain-containing protein</fullName>
    </recommendedName>
</protein>
<gene>
    <name evidence="7" type="ORF">BV898_11434</name>
</gene>
<keyword evidence="2" id="KW-0812">Transmembrane</keyword>
<keyword evidence="5" id="KW-0732">Signal</keyword>
<comment type="caution">
    <text evidence="7">The sequence shown here is derived from an EMBL/GenBank/DDBJ whole genome shotgun (WGS) entry which is preliminary data.</text>
</comment>
<dbReference type="EMBL" id="MTYJ01000106">
    <property type="protein sequence ID" value="OQV14315.1"/>
    <property type="molecule type" value="Genomic_DNA"/>
</dbReference>
<comment type="subcellular location">
    <subcellularLocation>
        <location evidence="1">Membrane</location>
    </subcellularLocation>
</comment>
<dbReference type="PANTHER" id="PTHR46060:SF1">
    <property type="entry name" value="MARINER MOS1 TRANSPOSASE-LIKE PROTEIN"/>
    <property type="match status" value="1"/>
</dbReference>
<dbReference type="Gene3D" id="3.30.420.10">
    <property type="entry name" value="Ribonuclease H-like superfamily/Ribonuclease H"/>
    <property type="match status" value="1"/>
</dbReference>
<sequence>MITMLIYSVIFGCTLSCGHARLPRIALATTTIMVPEANTSNNDAIQTSGPAIDLGVEHLKLTYGAVFNFSHTYLMDPSRPTVLELQEDVQNFAAKFVYQNNADADSYAFLSSCTVEQNKILSFTQATSILLGCSGGSVPVSPTESNGHCFGTSIFPGTSAMKFIYNLLLTHEWTNITGLVDLRTIDGEFLSRGYRQRFQLRFNGLDPSLKFIRYNEVTYHSSLGYPEIEKALNTLKQTSRVVFLFGSGRSALMVLRTAERLGMITGEYVFIMLTFNRFGTTLDNVSDAWWKVTDDTDNSTTPLRGYVSRSTIVISFRSPYGNGISEPIRQLRSRIVANARSNYNMTYPRGEVQTFLYGAYEMYQIYGMVLNETYIRTGRLLEGLEMATLIRNRTFHLPTGVTSFSASGERMIDMIGEIVDPRTGVYVPGLLYNALTEKVSNISDMEALWPGGMWPPPNEPKCGFLANRCYGRPATAVTPRNIEAVDCYITENPRATWEEIQIEIGIGSAALDIILHHELGLKKLCARWVPHLLQEGQKQARVDFALKILSRCRKNPELFLRRILTEDESRMYYDPMTKRMSMMWVRPGQPRPTIVRCGRSVQKSMLLIFFNYKGVFFRTNFTRSPGHKAVNSLFYVRKCLQKVVQKLWKKRPKSGTRGIYLLQDNASCHTSALNKTFLRKHKLVTLPHPPNINVILHEDRHRHLRWIVFLICSLCQGTCVPLSREHPQTISGRVMYTTGTIEIDVTTDSGLGQVDANAGPFPPYLHPVLDEPLSYAEFQSDYADTLGAGAVFMDY</sequence>
<feature type="chain" id="PRO_5012212902" description="Receptor ligand binding region domain-containing protein" evidence="5">
    <location>
        <begin position="21"/>
        <end position="795"/>
    </location>
</feature>
<dbReference type="AlphaFoldDB" id="A0A1W0WGJ1"/>
<keyword evidence="4" id="KW-0472">Membrane</keyword>
<reference evidence="8" key="1">
    <citation type="submission" date="2017-01" db="EMBL/GenBank/DDBJ databases">
        <title>Comparative genomics of anhydrobiosis in the tardigrade Hypsibius dujardini.</title>
        <authorList>
            <person name="Yoshida Y."/>
            <person name="Koutsovoulos G."/>
            <person name="Laetsch D."/>
            <person name="Stevens L."/>
            <person name="Kumar S."/>
            <person name="Horikawa D."/>
            <person name="Ishino K."/>
            <person name="Komine S."/>
            <person name="Tomita M."/>
            <person name="Blaxter M."/>
            <person name="Arakawa K."/>
        </authorList>
    </citation>
    <scope>NUCLEOTIDE SEQUENCE [LARGE SCALE GENOMIC DNA]</scope>
    <source>
        <strain evidence="8">Z151</strain>
    </source>
</reference>
<dbReference type="OrthoDB" id="10017160at2759"/>
<dbReference type="SUPFAM" id="SSF53822">
    <property type="entry name" value="Periplasmic binding protein-like I"/>
    <property type="match status" value="1"/>
</dbReference>
<proteinExistence type="predicted"/>